<geneLocation type="plasmid" evidence="2">
    <name>pCBMA213_1</name>
</geneLocation>
<protein>
    <recommendedName>
        <fullName evidence="3">Ribbon-helix-helix protein CopG domain-containing protein</fullName>
    </recommendedName>
</protein>
<name>A0A343VQY1_9MYCO</name>
<keyword evidence="2" id="KW-0614">Plasmid</keyword>
<proteinExistence type="predicted"/>
<sequence length="67" mass="7230">MSDTQVIDGQVAPKAKSGSSTRQRGDLVGLRLLPQEKQRLQQLSADGGFKSIQEFIRHALEPALAGV</sequence>
<evidence type="ECO:0000313" key="2">
    <source>
        <dbReference type="EMBL" id="AVN58305.1"/>
    </source>
</evidence>
<organism evidence="2">
    <name type="scientific">Mycolicibacterium sp. CBMA 213</name>
    <dbReference type="NCBI Taxonomy" id="1968788"/>
    <lineage>
        <taxon>Bacteria</taxon>
        <taxon>Bacillati</taxon>
        <taxon>Actinomycetota</taxon>
        <taxon>Actinomycetes</taxon>
        <taxon>Mycobacteriales</taxon>
        <taxon>Mycobacteriaceae</taxon>
        <taxon>Mycolicibacterium</taxon>
    </lineage>
</organism>
<dbReference type="RefSeq" id="WP_155921784.1">
    <property type="nucleotide sequence ID" value="NZ_MF600313.1"/>
</dbReference>
<dbReference type="AlphaFoldDB" id="A0A343VQY1"/>
<accession>A0A343VQY1</accession>
<evidence type="ECO:0008006" key="3">
    <source>
        <dbReference type="Google" id="ProtNLM"/>
    </source>
</evidence>
<feature type="region of interest" description="Disordered" evidence="1">
    <location>
        <begin position="1"/>
        <end position="26"/>
    </location>
</feature>
<gene>
    <name evidence="2" type="ORF">B5P44_p00010</name>
</gene>
<reference evidence="2" key="1">
    <citation type="journal article" date="2018" name="Front. Microbiol.">
        <title>Beyond the Limits: tRNA Array Units in Mycobacterium Genomes.</title>
        <authorList>
            <person name="Morgado S.M."/>
            <person name="Vicente A.C."/>
        </authorList>
    </citation>
    <scope>NUCLEOTIDE SEQUENCE</scope>
    <source>
        <strain evidence="2">CBMA 213</strain>
        <plasmid evidence="2">pCBMA213_1</plasmid>
    </source>
</reference>
<evidence type="ECO:0000256" key="1">
    <source>
        <dbReference type="SAM" id="MobiDB-lite"/>
    </source>
</evidence>
<dbReference type="EMBL" id="MF600313">
    <property type="protein sequence ID" value="AVN58305.1"/>
    <property type="molecule type" value="Genomic_DNA"/>
</dbReference>